<comment type="caution">
    <text evidence="1">The sequence shown here is derived from an EMBL/GenBank/DDBJ whole genome shotgun (WGS) entry which is preliminary data.</text>
</comment>
<protein>
    <submittedName>
        <fullName evidence="1">Uncharacterized protein</fullName>
    </submittedName>
</protein>
<dbReference type="EMBL" id="LIAE01010187">
    <property type="protein sequence ID" value="PAV65882.1"/>
    <property type="molecule type" value="Genomic_DNA"/>
</dbReference>
<gene>
    <name evidence="1" type="ORF">WR25_15559</name>
</gene>
<organism evidence="1 2">
    <name type="scientific">Diploscapter pachys</name>
    <dbReference type="NCBI Taxonomy" id="2018661"/>
    <lineage>
        <taxon>Eukaryota</taxon>
        <taxon>Metazoa</taxon>
        <taxon>Ecdysozoa</taxon>
        <taxon>Nematoda</taxon>
        <taxon>Chromadorea</taxon>
        <taxon>Rhabditida</taxon>
        <taxon>Rhabditina</taxon>
        <taxon>Rhabditomorpha</taxon>
        <taxon>Rhabditoidea</taxon>
        <taxon>Rhabditidae</taxon>
        <taxon>Diploscapter</taxon>
    </lineage>
</organism>
<dbReference type="AlphaFoldDB" id="A0A2A2JWB0"/>
<keyword evidence="2" id="KW-1185">Reference proteome</keyword>
<name>A0A2A2JWB0_9BILA</name>
<dbReference type="Proteomes" id="UP000218231">
    <property type="component" value="Unassembled WGS sequence"/>
</dbReference>
<evidence type="ECO:0000313" key="1">
    <source>
        <dbReference type="EMBL" id="PAV65882.1"/>
    </source>
</evidence>
<accession>A0A2A2JWB0</accession>
<reference evidence="1 2" key="1">
    <citation type="journal article" date="2017" name="Curr. Biol.">
        <title>Genome architecture and evolution of a unichromosomal asexual nematode.</title>
        <authorList>
            <person name="Fradin H."/>
            <person name="Zegar C."/>
            <person name="Gutwein M."/>
            <person name="Lucas J."/>
            <person name="Kovtun M."/>
            <person name="Corcoran D."/>
            <person name="Baugh L.R."/>
            <person name="Kiontke K."/>
            <person name="Gunsalus K."/>
            <person name="Fitch D.H."/>
            <person name="Piano F."/>
        </authorList>
    </citation>
    <scope>NUCLEOTIDE SEQUENCE [LARGE SCALE GENOMIC DNA]</scope>
    <source>
        <strain evidence="1">PF1309</strain>
    </source>
</reference>
<proteinExistence type="predicted"/>
<sequence length="234" mass="25948">MHVVADFRVGGLSVVSGGELLQVLLLALLVHAVRQLPHDVIWVVDELFVHDIVPSLRRIIVERGIPEWPYAPAIKVKTPDSHCQRPVPVALRRIAHHYDPRCFFLQLARDDAELMACLHILKGIRFGDSKLVTQGEGRVLGHQGLYCRPIGGGQVAAHSNRDAVALEFANRFQCFRVKCDGVNFARQRGLDFSHACRRRPNAQGVCCLTEADVGFHQVVQIAGQRAATSHGTFT</sequence>
<evidence type="ECO:0000313" key="2">
    <source>
        <dbReference type="Proteomes" id="UP000218231"/>
    </source>
</evidence>